<accession>A0A1F5PKR9</accession>
<evidence type="ECO:0000256" key="3">
    <source>
        <dbReference type="ARBA" id="ARBA00022475"/>
    </source>
</evidence>
<evidence type="ECO:0000256" key="2">
    <source>
        <dbReference type="ARBA" id="ARBA00022448"/>
    </source>
</evidence>
<evidence type="ECO:0000259" key="11">
    <source>
        <dbReference type="PROSITE" id="PS50156"/>
    </source>
</evidence>
<evidence type="ECO:0000256" key="4">
    <source>
        <dbReference type="ARBA" id="ARBA00022519"/>
    </source>
</evidence>
<feature type="transmembrane region" description="Helical" evidence="10">
    <location>
        <begin position="263"/>
        <end position="289"/>
    </location>
</feature>
<dbReference type="InterPro" id="IPR048634">
    <property type="entry name" value="SecD_SecF_C"/>
</dbReference>
<comment type="subunit">
    <text evidence="10">Forms a complex with SecD. Part of the essential Sec protein translocation apparatus which comprises SecA, SecYEG and auxiliary proteins SecDF. Other proteins may also be involved.</text>
</comment>
<gene>
    <name evidence="10" type="primary">secF</name>
    <name evidence="12" type="ORF">A3E29_01985</name>
</gene>
<dbReference type="PROSITE" id="PS50156">
    <property type="entry name" value="SSD"/>
    <property type="match status" value="1"/>
</dbReference>
<comment type="caution">
    <text evidence="12">The sequence shown here is derived from an EMBL/GenBank/DDBJ whole genome shotgun (WGS) entry which is preliminary data.</text>
</comment>
<dbReference type="PANTHER" id="PTHR30081">
    <property type="entry name" value="PROTEIN-EXPORT MEMBRANE PROTEIN SEC"/>
    <property type="match status" value="1"/>
</dbReference>
<dbReference type="HAMAP" id="MF_01464_B">
    <property type="entry name" value="SecF_B"/>
    <property type="match status" value="1"/>
</dbReference>
<dbReference type="GO" id="GO:0006605">
    <property type="term" value="P:protein targeting"/>
    <property type="evidence" value="ECO:0007669"/>
    <property type="project" value="UniProtKB-UniRule"/>
</dbReference>
<feature type="transmembrane region" description="Helical" evidence="10">
    <location>
        <begin position="124"/>
        <end position="143"/>
    </location>
</feature>
<evidence type="ECO:0000256" key="5">
    <source>
        <dbReference type="ARBA" id="ARBA00022692"/>
    </source>
</evidence>
<dbReference type="PANTHER" id="PTHR30081:SF8">
    <property type="entry name" value="PROTEIN TRANSLOCASE SUBUNIT SECF"/>
    <property type="match status" value="1"/>
</dbReference>
<dbReference type="Gene3D" id="1.20.1640.10">
    <property type="entry name" value="Multidrug efflux transporter AcrB transmembrane domain"/>
    <property type="match status" value="1"/>
</dbReference>
<evidence type="ECO:0000256" key="10">
    <source>
        <dbReference type="HAMAP-Rule" id="MF_01464"/>
    </source>
</evidence>
<sequence length="298" mass="33112">MFNIMRYYKFWFVFSVLLLLAGVVSLALYGLKPGIDFRGGTLTQISFEQAQDPAQIGEVLKSSGFAEASVQPLGDKSILIRTQPQDLQIHKNLLKALSDKYGQIKEDQYTSIGPVIGKELRSGAFVQLILVSLGIILYIAYAFRKVSKPVSSWRFGIAAIVALIHDLFILVGAFSLLGHFWGVEIDSLFVTAVLTVLGFSVHDTIVVFDRIRENLRLRVGQNLSEIINNSINQTLIRSINTSLTVIFVLTALLLFGGESIHNFVLALLIGIVAGTYSSIFIASPILIVWHNWEVRRRS</sequence>
<dbReference type="InterPro" id="IPR000731">
    <property type="entry name" value="SSD"/>
</dbReference>
<reference evidence="12 13" key="1">
    <citation type="journal article" date="2016" name="Nat. Commun.">
        <title>Thousands of microbial genomes shed light on interconnected biogeochemical processes in an aquifer system.</title>
        <authorList>
            <person name="Anantharaman K."/>
            <person name="Brown C.T."/>
            <person name="Hug L.A."/>
            <person name="Sharon I."/>
            <person name="Castelle C.J."/>
            <person name="Probst A.J."/>
            <person name="Thomas B.C."/>
            <person name="Singh A."/>
            <person name="Wilkins M.J."/>
            <person name="Karaoz U."/>
            <person name="Brodie E.L."/>
            <person name="Williams K.H."/>
            <person name="Hubbard S.S."/>
            <person name="Banfield J.F."/>
        </authorList>
    </citation>
    <scope>NUCLEOTIDE SEQUENCE [LARGE SCALE GENOMIC DNA]</scope>
</reference>
<evidence type="ECO:0000256" key="6">
    <source>
        <dbReference type="ARBA" id="ARBA00022927"/>
    </source>
</evidence>
<keyword evidence="6 10" id="KW-0653">Protein transport</keyword>
<dbReference type="GO" id="GO:0015450">
    <property type="term" value="F:protein-transporting ATPase activity"/>
    <property type="evidence" value="ECO:0007669"/>
    <property type="project" value="InterPro"/>
</dbReference>
<dbReference type="GO" id="GO:0005886">
    <property type="term" value="C:plasma membrane"/>
    <property type="evidence" value="ECO:0007669"/>
    <property type="project" value="UniProtKB-SubCell"/>
</dbReference>
<evidence type="ECO:0000313" key="13">
    <source>
        <dbReference type="Proteomes" id="UP000177682"/>
    </source>
</evidence>
<evidence type="ECO:0000256" key="9">
    <source>
        <dbReference type="ARBA" id="ARBA00023136"/>
    </source>
</evidence>
<evidence type="ECO:0000256" key="8">
    <source>
        <dbReference type="ARBA" id="ARBA00023010"/>
    </source>
</evidence>
<protein>
    <recommendedName>
        <fullName evidence="10">Protein-export membrane protein SecF</fullName>
    </recommendedName>
</protein>
<dbReference type="GO" id="GO:0065002">
    <property type="term" value="P:intracellular protein transmembrane transport"/>
    <property type="evidence" value="ECO:0007669"/>
    <property type="project" value="UniProtKB-UniRule"/>
</dbReference>
<evidence type="ECO:0000256" key="1">
    <source>
        <dbReference type="ARBA" id="ARBA00004651"/>
    </source>
</evidence>
<keyword evidence="5 10" id="KW-0812">Transmembrane</keyword>
<dbReference type="Proteomes" id="UP000177682">
    <property type="component" value="Unassembled WGS sequence"/>
</dbReference>
<feature type="transmembrane region" description="Helical" evidence="10">
    <location>
        <begin position="155"/>
        <end position="181"/>
    </location>
</feature>
<dbReference type="InterPro" id="IPR005665">
    <property type="entry name" value="SecF_bac"/>
</dbReference>
<keyword evidence="4" id="KW-0997">Cell inner membrane</keyword>
<dbReference type="NCBIfam" id="TIGR00966">
    <property type="entry name" value="transloc_SecF"/>
    <property type="match status" value="1"/>
</dbReference>
<dbReference type="AlphaFoldDB" id="A0A1F5PKR9"/>
<evidence type="ECO:0000313" key="12">
    <source>
        <dbReference type="EMBL" id="OGE90545.1"/>
    </source>
</evidence>
<keyword evidence="7 10" id="KW-1133">Transmembrane helix</keyword>
<comment type="function">
    <text evidence="10">Part of the Sec protein translocase complex. Interacts with the SecYEG preprotein conducting channel. SecDF uses the proton motive force (PMF) to complete protein translocation after the ATP-dependent function of SecA.</text>
</comment>
<feature type="transmembrane region" description="Helical" evidence="10">
    <location>
        <begin position="239"/>
        <end position="257"/>
    </location>
</feature>
<feature type="domain" description="SSD" evidence="11">
    <location>
        <begin position="124"/>
        <end position="288"/>
    </location>
</feature>
<dbReference type="Pfam" id="PF02355">
    <property type="entry name" value="SecD_SecF_C"/>
    <property type="match status" value="1"/>
</dbReference>
<dbReference type="InterPro" id="IPR022645">
    <property type="entry name" value="SecD/SecF_bac"/>
</dbReference>
<proteinExistence type="inferred from homology"/>
<comment type="similarity">
    <text evidence="10">Belongs to the SecD/SecF family. SecF subfamily.</text>
</comment>
<evidence type="ECO:0000256" key="7">
    <source>
        <dbReference type="ARBA" id="ARBA00022989"/>
    </source>
</evidence>
<keyword evidence="2 10" id="KW-0813">Transport</keyword>
<dbReference type="Pfam" id="PF07549">
    <property type="entry name" value="Sec_GG"/>
    <property type="match status" value="1"/>
</dbReference>
<organism evidence="12 13">
    <name type="scientific">Candidatus Doudnabacteria bacterium RIFCSPHIGHO2_12_FULL_48_16</name>
    <dbReference type="NCBI Taxonomy" id="1817838"/>
    <lineage>
        <taxon>Bacteria</taxon>
        <taxon>Candidatus Doudnaibacteriota</taxon>
    </lineage>
</organism>
<name>A0A1F5PKR9_9BACT</name>
<dbReference type="SUPFAM" id="SSF82866">
    <property type="entry name" value="Multidrug efflux transporter AcrB transmembrane domain"/>
    <property type="match status" value="1"/>
</dbReference>
<dbReference type="InterPro" id="IPR022646">
    <property type="entry name" value="SecD/SecF_CS"/>
</dbReference>
<dbReference type="EMBL" id="MFEY01000005">
    <property type="protein sequence ID" value="OGE90545.1"/>
    <property type="molecule type" value="Genomic_DNA"/>
</dbReference>
<dbReference type="InterPro" id="IPR022813">
    <property type="entry name" value="SecD/SecF_arch_bac"/>
</dbReference>
<feature type="transmembrane region" description="Helical" evidence="10">
    <location>
        <begin position="187"/>
        <end position="208"/>
    </location>
</feature>
<dbReference type="GO" id="GO:0043952">
    <property type="term" value="P:protein transport by the Sec complex"/>
    <property type="evidence" value="ECO:0007669"/>
    <property type="project" value="UniProtKB-UniRule"/>
</dbReference>
<keyword evidence="8 10" id="KW-0811">Translocation</keyword>
<dbReference type="PRINTS" id="PR01755">
    <property type="entry name" value="SECFTRNLCASE"/>
</dbReference>
<comment type="caution">
    <text evidence="10">Lacks conserved residue(s) required for the propagation of feature annotation.</text>
</comment>
<keyword evidence="9 10" id="KW-0472">Membrane</keyword>
<keyword evidence="3 10" id="KW-1003">Cell membrane</keyword>
<comment type="subcellular location">
    <subcellularLocation>
        <location evidence="1 10">Cell membrane</location>
        <topology evidence="1 10">Multi-pass membrane protein</topology>
    </subcellularLocation>
</comment>